<evidence type="ECO:0000256" key="1">
    <source>
        <dbReference type="ARBA" id="ARBA00022801"/>
    </source>
</evidence>
<dbReference type="Pfam" id="PF01725">
    <property type="entry name" value="Ham1p_like"/>
    <property type="match status" value="1"/>
</dbReference>
<protein>
    <submittedName>
        <fullName evidence="2">Non-canonical purine NTP pyrophosphatase</fullName>
    </submittedName>
</protein>
<organism evidence="2 3">
    <name type="scientific">Eubacterium segne</name>
    <dbReference type="NCBI Taxonomy" id="2763045"/>
    <lineage>
        <taxon>Bacteria</taxon>
        <taxon>Bacillati</taxon>
        <taxon>Bacillota</taxon>
        <taxon>Clostridia</taxon>
        <taxon>Eubacteriales</taxon>
        <taxon>Eubacteriaceae</taxon>
        <taxon>Eubacterium</taxon>
    </lineage>
</organism>
<dbReference type="Gene3D" id="3.90.950.10">
    <property type="match status" value="1"/>
</dbReference>
<evidence type="ECO:0000313" key="2">
    <source>
        <dbReference type="EMBL" id="MBC5668793.1"/>
    </source>
</evidence>
<proteinExistence type="predicted"/>
<gene>
    <name evidence="2" type="ORF">H8S00_12535</name>
</gene>
<sequence length="212" mass="24295">MRKMKVLLGTTNPSKVKRFSKLLENYNIEFITLKDLEIKDEPDETGKTPEENAICKARYYGKYFDRVICNDSGLYFEELSLEDERQPGLNVRTPMGMSRLSDEEMIEYYSNLIAELGGKVSAYYLDGIAVYNNGMISSFMDRESAKNIGAFYMIDKASSKRFEGWPLDSLSVSRETGRYFVDGSDTESKENIIYGEYEKRIVGFLKEALGIK</sequence>
<comment type="caution">
    <text evidence="2">The sequence shown here is derived from an EMBL/GenBank/DDBJ whole genome shotgun (WGS) entry which is preliminary data.</text>
</comment>
<name>A0ABR7F5A1_9FIRM</name>
<dbReference type="InterPro" id="IPR029001">
    <property type="entry name" value="ITPase-like_fam"/>
</dbReference>
<dbReference type="Proteomes" id="UP000597877">
    <property type="component" value="Unassembled WGS sequence"/>
</dbReference>
<dbReference type="SUPFAM" id="SSF52972">
    <property type="entry name" value="ITPase-like"/>
    <property type="match status" value="1"/>
</dbReference>
<keyword evidence="3" id="KW-1185">Reference proteome</keyword>
<dbReference type="EMBL" id="JACOOZ010000010">
    <property type="protein sequence ID" value="MBC5668793.1"/>
    <property type="molecule type" value="Genomic_DNA"/>
</dbReference>
<accession>A0ABR7F5A1</accession>
<dbReference type="InterPro" id="IPR002637">
    <property type="entry name" value="RdgB/HAM1"/>
</dbReference>
<reference evidence="2 3" key="1">
    <citation type="submission" date="2020-08" db="EMBL/GenBank/DDBJ databases">
        <title>Genome public.</title>
        <authorList>
            <person name="Liu C."/>
            <person name="Sun Q."/>
        </authorList>
    </citation>
    <scope>NUCLEOTIDE SEQUENCE [LARGE SCALE GENOMIC DNA]</scope>
    <source>
        <strain evidence="2 3">BX4</strain>
    </source>
</reference>
<keyword evidence="1" id="KW-0378">Hydrolase</keyword>
<evidence type="ECO:0000313" key="3">
    <source>
        <dbReference type="Proteomes" id="UP000597877"/>
    </source>
</evidence>